<organism evidence="2 3">
    <name type="scientific">Phaeodactylibacter xiamenensis</name>
    <dbReference type="NCBI Taxonomy" id="1524460"/>
    <lineage>
        <taxon>Bacteria</taxon>
        <taxon>Pseudomonadati</taxon>
        <taxon>Bacteroidota</taxon>
        <taxon>Saprospiria</taxon>
        <taxon>Saprospirales</taxon>
        <taxon>Haliscomenobacteraceae</taxon>
        <taxon>Phaeodactylibacter</taxon>
    </lineage>
</organism>
<accession>A0A098S151</accession>
<name>A0A098S151_9BACT</name>
<protein>
    <submittedName>
        <fullName evidence="2">Uncharacterized protein</fullName>
    </submittedName>
</protein>
<feature type="chain" id="PRO_5001939678" evidence="1">
    <location>
        <begin position="23"/>
        <end position="153"/>
    </location>
</feature>
<dbReference type="STRING" id="1524460.IX84_24610"/>
<dbReference type="EMBL" id="JPOS01000083">
    <property type="protein sequence ID" value="KGE85820.1"/>
    <property type="molecule type" value="Genomic_DNA"/>
</dbReference>
<dbReference type="AlphaFoldDB" id="A0A098S151"/>
<evidence type="ECO:0000313" key="2">
    <source>
        <dbReference type="EMBL" id="KGE85820.1"/>
    </source>
</evidence>
<dbReference type="RefSeq" id="WP_044226623.1">
    <property type="nucleotide sequence ID" value="NZ_JBKAGJ010000002.1"/>
</dbReference>
<keyword evidence="3" id="KW-1185">Reference proteome</keyword>
<dbReference type="Proteomes" id="UP000029736">
    <property type="component" value="Unassembled WGS sequence"/>
</dbReference>
<keyword evidence="1" id="KW-0732">Signal</keyword>
<feature type="signal peptide" evidence="1">
    <location>
        <begin position="1"/>
        <end position="22"/>
    </location>
</feature>
<evidence type="ECO:0000256" key="1">
    <source>
        <dbReference type="SAM" id="SignalP"/>
    </source>
</evidence>
<comment type="caution">
    <text evidence="2">The sequence shown here is derived from an EMBL/GenBank/DDBJ whole genome shotgun (WGS) entry which is preliminary data.</text>
</comment>
<gene>
    <name evidence="2" type="ORF">IX84_24610</name>
</gene>
<sequence length="153" mass="17235">MSIKPFGLITALLFLLSSPVQSQTNSISAKALIGDLQQAIDDAADKGERVIQASIGNIHQDSVRNIFRFLTLGKRYRILAFAEGNEIEDIDLRVYRSIDDKWMMEIQDRGDSSKGQVYFEPPATAMYRIVIDAYGYQESIEYGKFAMLISLTD</sequence>
<evidence type="ECO:0000313" key="3">
    <source>
        <dbReference type="Proteomes" id="UP000029736"/>
    </source>
</evidence>
<reference evidence="2 3" key="1">
    <citation type="journal article" date="2014" name="Int. J. Syst. Evol. Microbiol.">
        <title>Phaeodactylibacter xiamenensis gen. nov., sp. nov., a member of the family Saprospiraceae isolated from the marine alga Phaeodactylum tricornutum.</title>
        <authorList>
            <person name="Chen Z.Jr."/>
            <person name="Lei X."/>
            <person name="Lai Q."/>
            <person name="Li Y."/>
            <person name="Zhang B."/>
            <person name="Zhang J."/>
            <person name="Zhang H."/>
            <person name="Yang L."/>
            <person name="Zheng W."/>
            <person name="Tian Y."/>
            <person name="Yu Z."/>
            <person name="Xu H.Jr."/>
            <person name="Zheng T."/>
        </authorList>
    </citation>
    <scope>NUCLEOTIDE SEQUENCE [LARGE SCALE GENOMIC DNA]</scope>
    <source>
        <strain evidence="2 3">KD52</strain>
    </source>
</reference>
<proteinExistence type="predicted"/>